<evidence type="ECO:0000256" key="1">
    <source>
        <dbReference type="SAM" id="Phobius"/>
    </source>
</evidence>
<keyword evidence="1" id="KW-0812">Transmembrane</keyword>
<feature type="transmembrane region" description="Helical" evidence="1">
    <location>
        <begin position="259"/>
        <end position="283"/>
    </location>
</feature>
<feature type="transmembrane region" description="Helical" evidence="1">
    <location>
        <begin position="289"/>
        <end position="309"/>
    </location>
</feature>
<name>A0ABY9YST0_9GAMM</name>
<dbReference type="Proteomes" id="UP001302072">
    <property type="component" value="Chromosome"/>
</dbReference>
<feature type="transmembrane region" description="Helical" evidence="1">
    <location>
        <begin position="223"/>
        <end position="247"/>
    </location>
</feature>
<reference evidence="2 3" key="1">
    <citation type="submission" date="2022-12" db="EMBL/GenBank/DDBJ databases">
        <title>Two new species, Stenotrophomonas aracearum and Stenotrophomonas oahuensis, isolated from Anthurium (Araceae family) in Hawaii.</title>
        <authorList>
            <person name="Chunag S.C."/>
            <person name="Dobhal S."/>
            <person name="Alvarez A."/>
            <person name="Arif M."/>
        </authorList>
    </citation>
    <scope>NUCLEOTIDE SEQUENCE [LARGE SCALE GENOMIC DNA]</scope>
    <source>
        <strain evidence="2 3">A5586</strain>
    </source>
</reference>
<dbReference type="RefSeq" id="WP_311193103.1">
    <property type="nucleotide sequence ID" value="NZ_CP115541.1"/>
</dbReference>
<evidence type="ECO:0000313" key="3">
    <source>
        <dbReference type="Proteomes" id="UP001302072"/>
    </source>
</evidence>
<keyword evidence="1" id="KW-1133">Transmembrane helix</keyword>
<feature type="transmembrane region" description="Helical" evidence="1">
    <location>
        <begin position="181"/>
        <end position="203"/>
    </location>
</feature>
<protein>
    <submittedName>
        <fullName evidence="2">Uncharacterized protein</fullName>
    </submittedName>
</protein>
<accession>A0ABY9YST0</accession>
<evidence type="ECO:0000313" key="2">
    <source>
        <dbReference type="EMBL" id="WNH53982.1"/>
    </source>
</evidence>
<feature type="transmembrane region" description="Helical" evidence="1">
    <location>
        <begin position="330"/>
        <end position="351"/>
    </location>
</feature>
<proteinExistence type="predicted"/>
<sequence>MAQRIAGQAAALDARELDAWLQALPELWSLDDKPRIGVAVFSTIEMRELRLAPSMFDCLSLCFGWDDLNSPLWQEDVERVRRRCEQSWLLSPDGEQALARRYIAQTDGMLMPEGSVLRSMRQPRPRWRNRLTALIPGRASEAVGLLSALEYWYTRQTPPGLDPDQVAFWARFGTRPRLHTLYNGARVCLAGLVLGLLCTWGVVSSWPLPPSEGGWFSGPQKAVVIILGATLFGPLLWAAGVSWRALVHWQLAWQPNSPILGWLWKLVVPLLVLISMAVVWLGLRWTDGMPWGALSVTWLISALTLHLAWARRMHRQDTPSQDSAGDALSLLGATLLLVPAWGAALLCWWMDLRDDRA</sequence>
<organism evidence="2 3">
    <name type="scientific">Stenotrophomonas oahuensis</name>
    <dbReference type="NCBI Taxonomy" id="3003271"/>
    <lineage>
        <taxon>Bacteria</taxon>
        <taxon>Pseudomonadati</taxon>
        <taxon>Pseudomonadota</taxon>
        <taxon>Gammaproteobacteria</taxon>
        <taxon>Lysobacterales</taxon>
        <taxon>Lysobacteraceae</taxon>
        <taxon>Stenotrophomonas</taxon>
    </lineage>
</organism>
<gene>
    <name evidence="2" type="ORF">PDM29_06780</name>
</gene>
<dbReference type="EMBL" id="CP115541">
    <property type="protein sequence ID" value="WNH53982.1"/>
    <property type="molecule type" value="Genomic_DNA"/>
</dbReference>
<keyword evidence="3" id="KW-1185">Reference proteome</keyword>
<keyword evidence="1" id="KW-0472">Membrane</keyword>